<feature type="compositionally biased region" description="Basic and acidic residues" evidence="1">
    <location>
        <begin position="125"/>
        <end position="135"/>
    </location>
</feature>
<reference evidence="3 4" key="1">
    <citation type="submission" date="2015-10" db="EMBL/GenBank/DDBJ databases">
        <title>Draft genome sequence of pyrrolomycin-producing Streptomyces vitaminophilus.</title>
        <authorList>
            <person name="Graham D.E."/>
            <person name="Mahan K.M."/>
            <person name="Klingeman D.M."/>
            <person name="Hettich R.L."/>
            <person name="Parry R.J."/>
        </authorList>
    </citation>
    <scope>NUCLEOTIDE SEQUENCE [LARGE SCALE GENOMIC DNA]</scope>
    <source>
        <strain evidence="3 4">ATCC 31673</strain>
    </source>
</reference>
<feature type="transmembrane region" description="Helical" evidence="2">
    <location>
        <begin position="48"/>
        <end position="70"/>
    </location>
</feature>
<feature type="region of interest" description="Disordered" evidence="1">
    <location>
        <begin position="112"/>
        <end position="142"/>
    </location>
</feature>
<evidence type="ECO:0000313" key="4">
    <source>
        <dbReference type="Proteomes" id="UP000050867"/>
    </source>
</evidence>
<gene>
    <name evidence="3" type="ORF">AQ490_17090</name>
</gene>
<proteinExistence type="predicted"/>
<keyword evidence="2" id="KW-0812">Transmembrane</keyword>
<dbReference type="OrthoDB" id="3873701at2"/>
<evidence type="ECO:0008006" key="5">
    <source>
        <dbReference type="Google" id="ProtNLM"/>
    </source>
</evidence>
<keyword evidence="2" id="KW-0472">Membrane</keyword>
<accession>A0A0T6LVS8</accession>
<comment type="caution">
    <text evidence="3">The sequence shown here is derived from an EMBL/GenBank/DDBJ whole genome shotgun (WGS) entry which is preliminary data.</text>
</comment>
<name>A0A0T6LVS8_WENVI</name>
<dbReference type="STRING" id="76728.AQ490_17090"/>
<evidence type="ECO:0000256" key="1">
    <source>
        <dbReference type="SAM" id="MobiDB-lite"/>
    </source>
</evidence>
<feature type="region of interest" description="Disordered" evidence="1">
    <location>
        <begin position="1"/>
        <end position="26"/>
    </location>
</feature>
<protein>
    <recommendedName>
        <fullName evidence="5">Cell division protein FtsL</fullName>
    </recommendedName>
</protein>
<dbReference type="AlphaFoldDB" id="A0A0T6LVS8"/>
<organism evidence="3 4">
    <name type="scientific">Wenjunlia vitaminophila</name>
    <name type="common">Streptomyces vitaminophilus</name>
    <dbReference type="NCBI Taxonomy" id="76728"/>
    <lineage>
        <taxon>Bacteria</taxon>
        <taxon>Bacillati</taxon>
        <taxon>Actinomycetota</taxon>
        <taxon>Actinomycetes</taxon>
        <taxon>Kitasatosporales</taxon>
        <taxon>Streptomycetaceae</taxon>
        <taxon>Wenjunlia</taxon>
    </lineage>
</organism>
<keyword evidence="4" id="KW-1185">Reference proteome</keyword>
<dbReference type="Proteomes" id="UP000050867">
    <property type="component" value="Unassembled WGS sequence"/>
</dbReference>
<evidence type="ECO:0000313" key="3">
    <source>
        <dbReference type="EMBL" id="KRV50128.1"/>
    </source>
</evidence>
<dbReference type="EMBL" id="LLZU01000006">
    <property type="protein sequence ID" value="KRV50128.1"/>
    <property type="molecule type" value="Genomic_DNA"/>
</dbReference>
<dbReference type="eggNOG" id="COG2919">
    <property type="taxonomic scope" value="Bacteria"/>
</dbReference>
<evidence type="ECO:0000256" key="2">
    <source>
        <dbReference type="SAM" id="Phobius"/>
    </source>
</evidence>
<keyword evidence="2" id="KW-1133">Transmembrane helix</keyword>
<sequence>MTRDRTGRTAGVSGPPRSPRTAPAVRGNGALTRRLLPSGTTTAARTPFVVLIVVLLATGLIALLVLNSAVNQGSFQLTKLEKESSELSDQEQALQQEVDEFSDPRALAKRAQELGLVPGGSPRFLHPDGGVRGRPDPSASGQ</sequence>
<dbReference type="RefSeq" id="WP_018382657.1">
    <property type="nucleotide sequence ID" value="NZ_LLZU01000006.1"/>
</dbReference>